<dbReference type="InterPro" id="IPR036318">
    <property type="entry name" value="FAD-bd_PCMH-like_sf"/>
</dbReference>
<dbReference type="RefSeq" id="WP_271173442.1">
    <property type="nucleotide sequence ID" value="NZ_BSEJ01000008.1"/>
</dbReference>
<dbReference type="SUPFAM" id="SSF56176">
    <property type="entry name" value="FAD-binding/transporter-associated domain-like"/>
    <property type="match status" value="1"/>
</dbReference>
<dbReference type="EMBL" id="BSEJ01000008">
    <property type="protein sequence ID" value="GLJ61734.1"/>
    <property type="molecule type" value="Genomic_DNA"/>
</dbReference>
<dbReference type="InterPro" id="IPR002346">
    <property type="entry name" value="Mopterin_DH_FAD-bd"/>
</dbReference>
<dbReference type="Proteomes" id="UP001142462">
    <property type="component" value="Unassembled WGS sequence"/>
</dbReference>
<organism evidence="2 3">
    <name type="scientific">Microbacterium barkeri</name>
    <dbReference type="NCBI Taxonomy" id="33917"/>
    <lineage>
        <taxon>Bacteria</taxon>
        <taxon>Bacillati</taxon>
        <taxon>Actinomycetota</taxon>
        <taxon>Actinomycetes</taxon>
        <taxon>Micrococcales</taxon>
        <taxon>Microbacteriaceae</taxon>
        <taxon>Microbacterium</taxon>
    </lineage>
</organism>
<dbReference type="AlphaFoldDB" id="A0A9W6LWF2"/>
<dbReference type="PANTHER" id="PTHR42659:SF9">
    <property type="entry name" value="XANTHINE DEHYDROGENASE FAD-BINDING SUBUNIT XDHB-RELATED"/>
    <property type="match status" value="1"/>
</dbReference>
<reference evidence="2" key="1">
    <citation type="journal article" date="2014" name="Int. J. Syst. Evol. Microbiol.">
        <title>Complete genome sequence of Corynebacterium casei LMG S-19264T (=DSM 44701T), isolated from a smear-ripened cheese.</title>
        <authorList>
            <consortium name="US DOE Joint Genome Institute (JGI-PGF)"/>
            <person name="Walter F."/>
            <person name="Albersmeier A."/>
            <person name="Kalinowski J."/>
            <person name="Ruckert C."/>
        </authorList>
    </citation>
    <scope>NUCLEOTIDE SEQUENCE</scope>
    <source>
        <strain evidence="2">VKM Ac-1020</strain>
    </source>
</reference>
<dbReference type="GO" id="GO:0016491">
    <property type="term" value="F:oxidoreductase activity"/>
    <property type="evidence" value="ECO:0007669"/>
    <property type="project" value="InterPro"/>
</dbReference>
<evidence type="ECO:0000259" key="1">
    <source>
        <dbReference type="PROSITE" id="PS51387"/>
    </source>
</evidence>
<keyword evidence="3" id="KW-1185">Reference proteome</keyword>
<proteinExistence type="predicted"/>
<dbReference type="PANTHER" id="PTHR42659">
    <property type="entry name" value="XANTHINE DEHYDROGENASE SUBUNIT C-RELATED"/>
    <property type="match status" value="1"/>
</dbReference>
<reference evidence="2" key="2">
    <citation type="submission" date="2023-01" db="EMBL/GenBank/DDBJ databases">
        <authorList>
            <person name="Sun Q."/>
            <person name="Evtushenko L."/>
        </authorList>
    </citation>
    <scope>NUCLEOTIDE SEQUENCE</scope>
    <source>
        <strain evidence="2">VKM Ac-1020</strain>
    </source>
</reference>
<dbReference type="GO" id="GO:0071949">
    <property type="term" value="F:FAD binding"/>
    <property type="evidence" value="ECO:0007669"/>
    <property type="project" value="InterPro"/>
</dbReference>
<dbReference type="Pfam" id="PF00941">
    <property type="entry name" value="FAD_binding_5"/>
    <property type="match status" value="1"/>
</dbReference>
<evidence type="ECO:0000313" key="3">
    <source>
        <dbReference type="Proteomes" id="UP001142462"/>
    </source>
</evidence>
<feature type="domain" description="FAD-binding PCMH-type" evidence="1">
    <location>
        <begin position="1"/>
        <end position="180"/>
    </location>
</feature>
<protein>
    <submittedName>
        <fullName evidence="2">FAD-binding molybdopterin dehydrogenase</fullName>
    </submittedName>
</protein>
<accession>A0A9W6LWF2</accession>
<dbReference type="Gene3D" id="3.30.465.10">
    <property type="match status" value="1"/>
</dbReference>
<name>A0A9W6LWF2_9MICO</name>
<dbReference type="InterPro" id="IPR016166">
    <property type="entry name" value="FAD-bd_PCMH"/>
</dbReference>
<comment type="caution">
    <text evidence="2">The sequence shown here is derived from an EMBL/GenBank/DDBJ whole genome shotgun (WGS) entry which is preliminary data.</text>
</comment>
<dbReference type="PROSITE" id="PS51387">
    <property type="entry name" value="FAD_PCMH"/>
    <property type="match status" value="1"/>
</dbReference>
<gene>
    <name evidence="2" type="ORF">GCM10017576_18640</name>
</gene>
<evidence type="ECO:0000313" key="2">
    <source>
        <dbReference type="EMBL" id="GLJ61734.1"/>
    </source>
</evidence>
<sequence>MDLNAVETYRRARSRADLALAPGEVPLAGGTLLFSAPSPLITGLVDLTTLGWPDLEPSADGLRIGATCPIARLVAFAEGRDALRPDPTWTAVPLFADAAHALLASFKIWNTATVGGNIAQSYAAAAMVALGAALDAEALIWTPDGGERRMPVAEIPAGNGLSSLGAGEIIRAIDIPARALRSRAALRRIALAELGRSGAVVTGRVDEGGAAVFGITASVERPVVLRWPSLPSAADLRAAVAGAQGWYTDPLGAADWRRGVSVVLAERCRAALAEGDAE</sequence>
<dbReference type="InterPro" id="IPR051312">
    <property type="entry name" value="Diverse_Substr_Oxidored"/>
</dbReference>
<dbReference type="InterPro" id="IPR016169">
    <property type="entry name" value="FAD-bd_PCMH_sub2"/>
</dbReference>